<dbReference type="PANTHER" id="PTHR11471">
    <property type="entry name" value="TUMOR NECROSIS FACTOR FAMILY MEMBER"/>
    <property type="match status" value="1"/>
</dbReference>
<reference evidence="6" key="2">
    <citation type="submission" date="2025-08" db="UniProtKB">
        <authorList>
            <consortium name="Ensembl"/>
        </authorList>
    </citation>
    <scope>IDENTIFICATION</scope>
</reference>
<dbReference type="GO" id="GO:0006955">
    <property type="term" value="P:immune response"/>
    <property type="evidence" value="ECO:0007669"/>
    <property type="project" value="InterPro"/>
</dbReference>
<organism evidence="6 7">
    <name type="scientific">Scleropages formosus</name>
    <name type="common">Asian bonytongue</name>
    <name type="synonym">Osteoglossum formosum</name>
    <dbReference type="NCBI Taxonomy" id="113540"/>
    <lineage>
        <taxon>Eukaryota</taxon>
        <taxon>Metazoa</taxon>
        <taxon>Chordata</taxon>
        <taxon>Craniata</taxon>
        <taxon>Vertebrata</taxon>
        <taxon>Euteleostomi</taxon>
        <taxon>Actinopterygii</taxon>
        <taxon>Neopterygii</taxon>
        <taxon>Teleostei</taxon>
        <taxon>Osteoglossocephala</taxon>
        <taxon>Osteoglossomorpha</taxon>
        <taxon>Osteoglossiformes</taxon>
        <taxon>Osteoglossidae</taxon>
        <taxon>Scleropages</taxon>
    </lineage>
</organism>
<dbReference type="GO" id="GO:0005125">
    <property type="term" value="F:cytokine activity"/>
    <property type="evidence" value="ECO:0007669"/>
    <property type="project" value="UniProtKB-KW"/>
</dbReference>
<reference evidence="6" key="3">
    <citation type="submission" date="2025-09" db="UniProtKB">
        <authorList>
            <consortium name="Ensembl"/>
        </authorList>
    </citation>
    <scope>IDENTIFICATION</scope>
</reference>
<keyword evidence="4" id="KW-0472">Membrane</keyword>
<evidence type="ECO:0000256" key="2">
    <source>
        <dbReference type="ARBA" id="ARBA00008670"/>
    </source>
</evidence>
<dbReference type="GeneTree" id="ENSGT01000000215397"/>
<dbReference type="PROSITE" id="PS50049">
    <property type="entry name" value="THD_2"/>
    <property type="match status" value="1"/>
</dbReference>
<dbReference type="GO" id="GO:0005164">
    <property type="term" value="F:tumor necrosis factor receptor binding"/>
    <property type="evidence" value="ECO:0007669"/>
    <property type="project" value="InterPro"/>
</dbReference>
<dbReference type="Pfam" id="PF00229">
    <property type="entry name" value="TNF"/>
    <property type="match status" value="1"/>
</dbReference>
<evidence type="ECO:0000259" key="5">
    <source>
        <dbReference type="PROSITE" id="PS50049"/>
    </source>
</evidence>
<protein>
    <recommendedName>
        <fullName evidence="5">THD domain-containing protein</fullName>
    </recommendedName>
</protein>
<dbReference type="Proteomes" id="UP000694397">
    <property type="component" value="Chromosome 6"/>
</dbReference>
<dbReference type="GO" id="GO:0016020">
    <property type="term" value="C:membrane"/>
    <property type="evidence" value="ECO:0007669"/>
    <property type="project" value="UniProtKB-SubCell"/>
</dbReference>
<keyword evidence="3" id="KW-0202">Cytokine</keyword>
<comment type="subcellular location">
    <subcellularLocation>
        <location evidence="1">Membrane</location>
    </subcellularLocation>
</comment>
<reference evidence="6 7" key="1">
    <citation type="submission" date="2019-04" db="EMBL/GenBank/DDBJ databases">
        <authorList>
            <consortium name="Wellcome Sanger Institute Data Sharing"/>
        </authorList>
    </citation>
    <scope>NUCLEOTIDE SEQUENCE [LARGE SCALE GENOMIC DNA]</scope>
</reference>
<dbReference type="SMART" id="SM00207">
    <property type="entry name" value="TNF"/>
    <property type="match status" value="1"/>
</dbReference>
<keyword evidence="7" id="KW-1185">Reference proteome</keyword>
<dbReference type="AlphaFoldDB" id="A0A8C9RUT7"/>
<evidence type="ECO:0000256" key="3">
    <source>
        <dbReference type="ARBA" id="ARBA00022514"/>
    </source>
</evidence>
<sequence length="161" mass="18640">TVRVMLYSSIPHTVLFLELTLKAQSPCALSQPHVIHWNDNQAIIQGFKYKEGELIVPQSGKYHVYLQITFRKPESYNCSEGDLFIPLRPEVRVWQDSYPEYVPLMSASDYLSCKEIFEKSIYTAGMYDLEKNSKLQVWYGADKELAVQTDEQKIFFGAFLV</sequence>
<dbReference type="GO" id="GO:0005615">
    <property type="term" value="C:extracellular space"/>
    <property type="evidence" value="ECO:0007669"/>
    <property type="project" value="UniProtKB-KW"/>
</dbReference>
<dbReference type="OrthoDB" id="9936525at2759"/>
<accession>A0A8C9RUT7</accession>
<dbReference type="Gene3D" id="2.60.120.40">
    <property type="match status" value="1"/>
</dbReference>
<evidence type="ECO:0000256" key="4">
    <source>
        <dbReference type="ARBA" id="ARBA00023136"/>
    </source>
</evidence>
<comment type="similarity">
    <text evidence="2">Belongs to the tumor necrosis factor family.</text>
</comment>
<evidence type="ECO:0000256" key="1">
    <source>
        <dbReference type="ARBA" id="ARBA00004370"/>
    </source>
</evidence>
<evidence type="ECO:0000313" key="6">
    <source>
        <dbReference type="Ensembl" id="ENSSFOP00015023538.2"/>
    </source>
</evidence>
<proteinExistence type="inferred from homology"/>
<dbReference type="Ensembl" id="ENSSFOT00015023794.2">
    <property type="protein sequence ID" value="ENSSFOP00015023538.2"/>
    <property type="gene ID" value="ENSSFOG00015015138.2"/>
</dbReference>
<name>A0A8C9RUT7_SCLFO</name>
<evidence type="ECO:0000313" key="7">
    <source>
        <dbReference type="Proteomes" id="UP000694397"/>
    </source>
</evidence>
<dbReference type="SUPFAM" id="SSF49842">
    <property type="entry name" value="TNF-like"/>
    <property type="match status" value="1"/>
</dbReference>
<dbReference type="PANTHER" id="PTHR11471:SF24">
    <property type="entry name" value="TUMOR NECROSIS FACTOR LIGAND SUPERFAMILY MEMBER 15"/>
    <property type="match status" value="1"/>
</dbReference>
<dbReference type="InterPro" id="IPR008983">
    <property type="entry name" value="Tumour_necrosis_fac-like_dom"/>
</dbReference>
<feature type="domain" description="THD" evidence="5">
    <location>
        <begin position="15"/>
        <end position="161"/>
    </location>
</feature>
<dbReference type="InterPro" id="IPR006052">
    <property type="entry name" value="TNF_dom"/>
</dbReference>